<feature type="transmembrane region" description="Helical" evidence="2">
    <location>
        <begin position="304"/>
        <end position="326"/>
    </location>
</feature>
<dbReference type="AlphaFoldDB" id="A0A813G4F4"/>
<feature type="compositionally biased region" description="Basic and acidic residues" evidence="1">
    <location>
        <begin position="427"/>
        <end position="447"/>
    </location>
</feature>
<comment type="caution">
    <text evidence="3">The sequence shown here is derived from an EMBL/GenBank/DDBJ whole genome shotgun (WGS) entry which is preliminary data.</text>
</comment>
<feature type="compositionally biased region" description="Low complexity" evidence="1">
    <location>
        <begin position="403"/>
        <end position="417"/>
    </location>
</feature>
<evidence type="ECO:0000256" key="2">
    <source>
        <dbReference type="SAM" id="Phobius"/>
    </source>
</evidence>
<accession>A0A813G4F4</accession>
<feature type="transmembrane region" description="Helical" evidence="2">
    <location>
        <begin position="240"/>
        <end position="261"/>
    </location>
</feature>
<protein>
    <submittedName>
        <fullName evidence="3">Uncharacterized protein</fullName>
    </submittedName>
</protein>
<feature type="region of interest" description="Disordered" evidence="1">
    <location>
        <begin position="393"/>
        <end position="462"/>
    </location>
</feature>
<name>A0A813G4F4_POLGL</name>
<feature type="transmembrane region" description="Helical" evidence="2">
    <location>
        <begin position="565"/>
        <end position="584"/>
    </location>
</feature>
<dbReference type="Proteomes" id="UP000654075">
    <property type="component" value="Unassembled WGS sequence"/>
</dbReference>
<keyword evidence="2" id="KW-1133">Transmembrane helix</keyword>
<dbReference type="EMBL" id="CAJNNV010026873">
    <property type="protein sequence ID" value="CAE8619189.1"/>
    <property type="molecule type" value="Genomic_DNA"/>
</dbReference>
<gene>
    <name evidence="3" type="ORF">PGLA1383_LOCUS36782</name>
</gene>
<evidence type="ECO:0000313" key="3">
    <source>
        <dbReference type="EMBL" id="CAE8619189.1"/>
    </source>
</evidence>
<feature type="transmembrane region" description="Helical" evidence="2">
    <location>
        <begin position="332"/>
        <end position="354"/>
    </location>
</feature>
<evidence type="ECO:0000313" key="4">
    <source>
        <dbReference type="Proteomes" id="UP000654075"/>
    </source>
</evidence>
<proteinExistence type="predicted"/>
<feature type="region of interest" description="Disordered" evidence="1">
    <location>
        <begin position="943"/>
        <end position="962"/>
    </location>
</feature>
<feature type="compositionally biased region" description="Basic and acidic residues" evidence="1">
    <location>
        <begin position="173"/>
        <end position="189"/>
    </location>
</feature>
<feature type="region of interest" description="Disordered" evidence="1">
    <location>
        <begin position="172"/>
        <end position="201"/>
    </location>
</feature>
<feature type="transmembrane region" description="Helical" evidence="2">
    <location>
        <begin position="273"/>
        <end position="292"/>
    </location>
</feature>
<reference evidence="3" key="1">
    <citation type="submission" date="2021-02" db="EMBL/GenBank/DDBJ databases">
        <authorList>
            <person name="Dougan E. K."/>
            <person name="Rhodes N."/>
            <person name="Thang M."/>
            <person name="Chan C."/>
        </authorList>
    </citation>
    <scope>NUCLEOTIDE SEQUENCE</scope>
</reference>
<keyword evidence="2" id="KW-0472">Membrane</keyword>
<keyword evidence="4" id="KW-1185">Reference proteome</keyword>
<organism evidence="3 4">
    <name type="scientific">Polarella glacialis</name>
    <name type="common">Dinoflagellate</name>
    <dbReference type="NCBI Taxonomy" id="89957"/>
    <lineage>
        <taxon>Eukaryota</taxon>
        <taxon>Sar</taxon>
        <taxon>Alveolata</taxon>
        <taxon>Dinophyceae</taxon>
        <taxon>Suessiales</taxon>
        <taxon>Suessiaceae</taxon>
        <taxon>Polarella</taxon>
    </lineage>
</organism>
<feature type="transmembrane region" description="Helical" evidence="2">
    <location>
        <begin position="95"/>
        <end position="119"/>
    </location>
</feature>
<keyword evidence="2" id="KW-0812">Transmembrane</keyword>
<sequence>MVLGEAVAGAAAGAHALWNYNRDNFLYDRKQRQETELAILEWRSAQAELWRDDVRDIIGLTEKKMESYLIVSTLQLGMCLGLLTEGRLEPGTPPWLLHFYMLTLGAAFMYLLMSVWMAMHASIVAQSSSVRILTQFARLPVPTWETLQEMRTFASSFENLGSGNMVRVPFTNHAKEGAGEQKGERQSNKDRRRKRRMDPWKLEEQRAKEEIHELMSVPAAMRRHVCLARRAGKQYQCYDAFSRVAMAFGTNQLLHALSYYALGYICLQDGAPWPAVCVLLIMACISMALVRLDFAFDNAKQELVAQVLIVTGPLASAAAVVLWLTQGTYAKPIIMALLPVIYASHGLWLLFALVSCGLELQSNGAVLPQKFRAVLYMDVFGWLKQKHELDGVTVEQSGDDGRSISSRTLLSTSEESGNTGREALAQLRRDMSDMQRPETSHRGKEEDFVGEWSPASRKEPPGIVESARDAMTPLMNTLLEPDDSGGQRGPAPGEYPTLRRADSIYLGAGPNPSGEMSMTRATFDPGTYQPKDSSGFPGLGDDEEIVSGHDSLQPGKVPAKIFRQATMLLIFLWAIGLALPFGVVREFMVKPLMEKIVVETEPGAGHQQINVVVGTRPDGLPELIPVAMAVEALPSLPEGQLISVNWPRNRGFVPRSLSSDPSGTQFAVADDLGVYGGRLVQLSQVTSDGTLPLVGSVHFRRVPPCSALEGQALQDIGIACDLDAHDRCRIVVLHSEGRRLAECPLPMMSEGSKSWDSEAMKKLLLRPPITWEISENWLHRHHGKQETIQALAVNSECLRQDPGQARAFCAEPVGCVVVGTSYGRIVQLRGAQTDSRQLVPERSMEQRLHGVKPGSLDISTSGYVLTLRHDTGTMQAFDSKSGTSVGEWRLPGNLQWLALGGGGNYMFLLGLRNDTSIELRRIPVPDKLKVRHKLSNDHTRMWKMQPSQYEPSLDGDLSAQPA</sequence>
<evidence type="ECO:0000256" key="1">
    <source>
        <dbReference type="SAM" id="MobiDB-lite"/>
    </source>
</evidence>
<feature type="transmembrane region" description="Helical" evidence="2">
    <location>
        <begin position="65"/>
        <end position="83"/>
    </location>
</feature>